<dbReference type="SUPFAM" id="SSF109640">
    <property type="entry name" value="KRAB domain (Kruppel-associated box)"/>
    <property type="match status" value="1"/>
</dbReference>
<reference evidence="2" key="1">
    <citation type="submission" date="2025-08" db="UniProtKB">
        <authorList>
            <consortium name="Ensembl"/>
        </authorList>
    </citation>
    <scope>IDENTIFICATION</scope>
</reference>
<keyword evidence="3" id="KW-1185">Reference proteome</keyword>
<dbReference type="InterPro" id="IPR050169">
    <property type="entry name" value="Krueppel_C2H2_ZnF"/>
</dbReference>
<dbReference type="GeneTree" id="ENSGT00940000164793"/>
<feature type="domain" description="KRAB" evidence="1">
    <location>
        <begin position="11"/>
        <end position="75"/>
    </location>
</feature>
<name>A0A2K5DSF2_AOTNA</name>
<dbReference type="SMART" id="SM00349">
    <property type="entry name" value="KRAB"/>
    <property type="match status" value="1"/>
</dbReference>
<dbReference type="PANTHER" id="PTHR23232:SF158">
    <property type="entry name" value="KRAB DOMAIN-CONTAINING PROTEIN 5"/>
    <property type="match status" value="1"/>
</dbReference>
<evidence type="ECO:0000313" key="2">
    <source>
        <dbReference type="Ensembl" id="ENSANAP00000023812.1"/>
    </source>
</evidence>
<dbReference type="PANTHER" id="PTHR23232">
    <property type="entry name" value="KRAB DOMAIN C2H2 ZINC FINGER"/>
    <property type="match status" value="1"/>
</dbReference>
<protein>
    <submittedName>
        <fullName evidence="2">Zinc finger protein 124</fullName>
    </submittedName>
</protein>
<organism evidence="2 3">
    <name type="scientific">Aotus nancymaae</name>
    <name type="common">Ma's night monkey</name>
    <dbReference type="NCBI Taxonomy" id="37293"/>
    <lineage>
        <taxon>Eukaryota</taxon>
        <taxon>Metazoa</taxon>
        <taxon>Chordata</taxon>
        <taxon>Craniata</taxon>
        <taxon>Vertebrata</taxon>
        <taxon>Euteleostomi</taxon>
        <taxon>Mammalia</taxon>
        <taxon>Eutheria</taxon>
        <taxon>Euarchontoglires</taxon>
        <taxon>Primates</taxon>
        <taxon>Haplorrhini</taxon>
        <taxon>Platyrrhini</taxon>
        <taxon>Aotidae</taxon>
        <taxon>Aotus</taxon>
    </lineage>
</organism>
<evidence type="ECO:0000313" key="3">
    <source>
        <dbReference type="Proteomes" id="UP000233020"/>
    </source>
</evidence>
<proteinExistence type="predicted"/>
<dbReference type="Gene3D" id="6.10.140.140">
    <property type="match status" value="1"/>
</dbReference>
<reference evidence="2" key="2">
    <citation type="submission" date="2025-09" db="UniProtKB">
        <authorList>
            <consortium name="Ensembl"/>
        </authorList>
    </citation>
    <scope>IDENTIFICATION</scope>
</reference>
<accession>A0A2K5DSF2</accession>
<sequence>GRPGSREMNSVAFEDVAVNFTQEEWALLDLSQKNLYRDVMQETFRNLASIGNKGEDQRFEDRYKKSWRNLRCTGS</sequence>
<dbReference type="CDD" id="cd07765">
    <property type="entry name" value="KRAB_A-box"/>
    <property type="match status" value="1"/>
</dbReference>
<dbReference type="InterPro" id="IPR001909">
    <property type="entry name" value="KRAB"/>
</dbReference>
<dbReference type="InterPro" id="IPR036051">
    <property type="entry name" value="KRAB_dom_sf"/>
</dbReference>
<dbReference type="Ensembl" id="ENSANAT00000041727.1">
    <property type="protein sequence ID" value="ENSANAP00000023812.1"/>
    <property type="gene ID" value="ENSANAG00000029658.1"/>
</dbReference>
<dbReference type="Pfam" id="PF01352">
    <property type="entry name" value="KRAB"/>
    <property type="match status" value="1"/>
</dbReference>
<evidence type="ECO:0000259" key="1">
    <source>
        <dbReference type="PROSITE" id="PS50805"/>
    </source>
</evidence>
<gene>
    <name evidence="2" type="primary">ZNF124</name>
</gene>
<dbReference type="GO" id="GO:0006355">
    <property type="term" value="P:regulation of DNA-templated transcription"/>
    <property type="evidence" value="ECO:0007669"/>
    <property type="project" value="InterPro"/>
</dbReference>
<dbReference type="PROSITE" id="PS50805">
    <property type="entry name" value="KRAB"/>
    <property type="match status" value="1"/>
</dbReference>
<dbReference type="Proteomes" id="UP000233020">
    <property type="component" value="Unplaced"/>
</dbReference>
<dbReference type="AlphaFoldDB" id="A0A2K5DSF2"/>